<evidence type="ECO:0000313" key="2">
    <source>
        <dbReference type="Proteomes" id="UP000180043"/>
    </source>
</evidence>
<sequence length="73" mass="8142">MNIKDIADRIDPRKAQLALAGVFVALGHEFDWSSDTFNEIADAVRPAHKDSGLPPIFDQDDDACEFWSQIGRP</sequence>
<organism evidence="1 2">
    <name type="scientific">Mycobacteroides chelonae</name>
    <name type="common">Mycobacterium chelonae</name>
    <dbReference type="NCBI Taxonomy" id="1774"/>
    <lineage>
        <taxon>Bacteria</taxon>
        <taxon>Bacillati</taxon>
        <taxon>Actinomycetota</taxon>
        <taxon>Actinomycetes</taxon>
        <taxon>Mycobacteriales</taxon>
        <taxon>Mycobacteriaceae</taxon>
        <taxon>Mycobacteroides</taxon>
    </lineage>
</organism>
<comment type="caution">
    <text evidence="1">The sequence shown here is derived from an EMBL/GenBank/DDBJ whole genome shotgun (WGS) entry which is preliminary data.</text>
</comment>
<evidence type="ECO:0000313" key="1">
    <source>
        <dbReference type="EMBL" id="OHU47151.1"/>
    </source>
</evidence>
<proteinExistence type="predicted"/>
<dbReference type="EMBL" id="MLIQ01000042">
    <property type="protein sequence ID" value="OHU47151.1"/>
    <property type="molecule type" value="Genomic_DNA"/>
</dbReference>
<dbReference type="AlphaFoldDB" id="A0A1S1LFU4"/>
<name>A0A1S1LFU4_MYCCH</name>
<gene>
    <name evidence="1" type="ORF">BKG82_26195</name>
</gene>
<reference evidence="1 2" key="1">
    <citation type="submission" date="2016-10" db="EMBL/GenBank/DDBJ databases">
        <title>Evaluation of Human, Veterinary and Environmental Mycobacterium chelonae Isolates by Core Genome Phylogenomic Analysis, Targeted Gene Comparison, and Anti-microbial Susceptibility Patterns: A Tale of Mistaken Identities.</title>
        <authorList>
            <person name="Fogelson S.B."/>
            <person name="Camus A.C."/>
            <person name="Lorenz W."/>
            <person name="Vasireddy R."/>
            <person name="Vasireddy S."/>
            <person name="Smith T."/>
            <person name="Brown-Elliott B.A."/>
            <person name="Wallace R.J.Jr."/>
            <person name="Hasan N.A."/>
            <person name="Reischl U."/>
            <person name="Sanchez S."/>
        </authorList>
    </citation>
    <scope>NUCLEOTIDE SEQUENCE [LARGE SCALE GENOMIC DNA]</scope>
    <source>
        <strain evidence="1 2">15515</strain>
    </source>
</reference>
<protein>
    <submittedName>
        <fullName evidence="1">Uncharacterized protein</fullName>
    </submittedName>
</protein>
<dbReference type="RefSeq" id="WP_070947769.1">
    <property type="nucleotide sequence ID" value="NZ_MLIQ01000042.1"/>
</dbReference>
<dbReference type="Proteomes" id="UP000180043">
    <property type="component" value="Unassembled WGS sequence"/>
</dbReference>
<accession>A0A1S1LFU4</accession>